<name>A0ACB7YLT8_9ERIC</name>
<reference evidence="1 2" key="1">
    <citation type="journal article" date="2021" name="Hortic Res">
        <title>High-quality reference genome and annotation aids understanding of berry development for evergreen blueberry (Vaccinium darrowii).</title>
        <authorList>
            <person name="Yu J."/>
            <person name="Hulse-Kemp A.M."/>
            <person name="Babiker E."/>
            <person name="Staton M."/>
        </authorList>
    </citation>
    <scope>NUCLEOTIDE SEQUENCE [LARGE SCALE GENOMIC DNA]</scope>
    <source>
        <strain evidence="2">cv. NJ 8807/NJ 8810</strain>
        <tissue evidence="1">Young leaf</tissue>
    </source>
</reference>
<keyword evidence="2" id="KW-1185">Reference proteome</keyword>
<organism evidence="1 2">
    <name type="scientific">Vaccinium darrowii</name>
    <dbReference type="NCBI Taxonomy" id="229202"/>
    <lineage>
        <taxon>Eukaryota</taxon>
        <taxon>Viridiplantae</taxon>
        <taxon>Streptophyta</taxon>
        <taxon>Embryophyta</taxon>
        <taxon>Tracheophyta</taxon>
        <taxon>Spermatophyta</taxon>
        <taxon>Magnoliopsida</taxon>
        <taxon>eudicotyledons</taxon>
        <taxon>Gunneridae</taxon>
        <taxon>Pentapetalae</taxon>
        <taxon>asterids</taxon>
        <taxon>Ericales</taxon>
        <taxon>Ericaceae</taxon>
        <taxon>Vaccinioideae</taxon>
        <taxon>Vaccinieae</taxon>
        <taxon>Vaccinium</taxon>
    </lineage>
</organism>
<comment type="caution">
    <text evidence="1">The sequence shown here is derived from an EMBL/GenBank/DDBJ whole genome shotgun (WGS) entry which is preliminary data.</text>
</comment>
<dbReference type="Proteomes" id="UP000828048">
    <property type="component" value="Chromosome 11"/>
</dbReference>
<evidence type="ECO:0000313" key="2">
    <source>
        <dbReference type="Proteomes" id="UP000828048"/>
    </source>
</evidence>
<protein>
    <submittedName>
        <fullName evidence="1">Uncharacterized protein</fullName>
    </submittedName>
</protein>
<sequence>MENKTKPLLASLCDGRGQVCASKRKTFVLVDDGFVYGFGWMAFGSVGFTDKAASDKITKPRVLESLRSHHISQVVTNRRQVFGFGDNERVQLGHETLGFCLKPTEILIPEMENDANCVVLETR</sequence>
<dbReference type="EMBL" id="CM037161">
    <property type="protein sequence ID" value="KAH7854465.1"/>
    <property type="molecule type" value="Genomic_DNA"/>
</dbReference>
<evidence type="ECO:0000313" key="1">
    <source>
        <dbReference type="EMBL" id="KAH7854465.1"/>
    </source>
</evidence>
<gene>
    <name evidence="1" type="ORF">Vadar_014114</name>
</gene>
<accession>A0ACB7YLT8</accession>
<proteinExistence type="predicted"/>